<organism evidence="2">
    <name type="scientific">hydrothermal vent metagenome</name>
    <dbReference type="NCBI Taxonomy" id="652676"/>
    <lineage>
        <taxon>unclassified sequences</taxon>
        <taxon>metagenomes</taxon>
        <taxon>ecological metagenomes</taxon>
    </lineage>
</organism>
<protein>
    <recommendedName>
        <fullName evidence="1">ABC-type transport auxiliary lipoprotein component domain-containing protein</fullName>
    </recommendedName>
</protein>
<evidence type="ECO:0000313" key="2">
    <source>
        <dbReference type="EMBL" id="VAX14354.1"/>
    </source>
</evidence>
<dbReference type="Pfam" id="PF03886">
    <property type="entry name" value="ABC_trans_aux"/>
    <property type="match status" value="1"/>
</dbReference>
<dbReference type="InterPro" id="IPR005586">
    <property type="entry name" value="ABC_trans_aux"/>
</dbReference>
<accession>A0A3B1BR77</accession>
<dbReference type="EMBL" id="UOFZ01000171">
    <property type="protein sequence ID" value="VAX14354.1"/>
    <property type="molecule type" value="Genomic_DNA"/>
</dbReference>
<dbReference type="SUPFAM" id="SSF159594">
    <property type="entry name" value="XCC0632-like"/>
    <property type="match status" value="1"/>
</dbReference>
<evidence type="ECO:0000259" key="1">
    <source>
        <dbReference type="Pfam" id="PF03886"/>
    </source>
</evidence>
<reference evidence="2" key="1">
    <citation type="submission" date="2018-06" db="EMBL/GenBank/DDBJ databases">
        <authorList>
            <person name="Zhirakovskaya E."/>
        </authorList>
    </citation>
    <scope>NUCLEOTIDE SEQUENCE</scope>
</reference>
<dbReference type="AlphaFoldDB" id="A0A3B1BR77"/>
<gene>
    <name evidence="2" type="ORF">MNBD_GAMMA24-138</name>
</gene>
<proteinExistence type="predicted"/>
<sequence length="205" mass="23556">MLFFRKTCLLLGLILSLSGCIGGANVTIPRDHYYRLPATSSVKPLPAPLLAGTLEISAVQTTGMLHERAILFVREQQPLEVNPYHYYYWVNTPASLLQQHLLDYLRLKNFAREQHRYRSDNPADFRLEAELLQFERYIRKHGAEARVTLELVLRDNHSKRILLRRRYQQNIEANSPDMADTANAFGKALAIIYKQFAGDVAALKM</sequence>
<dbReference type="PROSITE" id="PS51257">
    <property type="entry name" value="PROKAR_LIPOPROTEIN"/>
    <property type="match status" value="1"/>
</dbReference>
<name>A0A3B1BR77_9ZZZZ</name>
<feature type="domain" description="ABC-type transport auxiliary lipoprotein component" evidence="1">
    <location>
        <begin position="34"/>
        <end position="195"/>
    </location>
</feature>
<dbReference type="Gene3D" id="3.40.50.10610">
    <property type="entry name" value="ABC-type transport auxiliary lipoprotein component"/>
    <property type="match status" value="1"/>
</dbReference>